<comment type="caution">
    <text evidence="2">The sequence shown here is derived from an EMBL/GenBank/DDBJ whole genome shotgun (WGS) entry which is preliminary data.</text>
</comment>
<dbReference type="eggNOG" id="ENOG5032UBH">
    <property type="taxonomic scope" value="Bacteria"/>
</dbReference>
<dbReference type="OrthoDB" id="2453019at2"/>
<dbReference type="STRING" id="1385511.GCA_000425225_03814"/>
<feature type="transmembrane region" description="Helical" evidence="1">
    <location>
        <begin position="6"/>
        <end position="24"/>
    </location>
</feature>
<keyword evidence="1" id="KW-0472">Membrane</keyword>
<keyword evidence="1" id="KW-1133">Transmembrane helix</keyword>
<dbReference type="Pfam" id="PF14007">
    <property type="entry name" value="YtpI"/>
    <property type="match status" value="1"/>
</dbReference>
<dbReference type="EMBL" id="AVPF01000055">
    <property type="protein sequence ID" value="KGX84485.1"/>
    <property type="molecule type" value="Genomic_DNA"/>
</dbReference>
<feature type="transmembrane region" description="Helical" evidence="1">
    <location>
        <begin position="61"/>
        <end position="81"/>
    </location>
</feature>
<proteinExistence type="predicted"/>
<dbReference type="AlphaFoldDB" id="A0A0A5G0A4"/>
<protein>
    <recommendedName>
        <fullName evidence="4">YtpI-like protein</fullName>
    </recommendedName>
</protein>
<keyword evidence="3" id="KW-1185">Reference proteome</keyword>
<dbReference type="Proteomes" id="UP000030403">
    <property type="component" value="Unassembled WGS sequence"/>
</dbReference>
<name>A0A0A5G0A4_9BACI</name>
<evidence type="ECO:0000313" key="3">
    <source>
        <dbReference type="Proteomes" id="UP000030403"/>
    </source>
</evidence>
<evidence type="ECO:0000313" key="2">
    <source>
        <dbReference type="EMBL" id="KGX84485.1"/>
    </source>
</evidence>
<sequence length="97" mass="11325">MIIFPLTIVLSITIYLYFKVQIIRTKDPLHQEYTNAKARIALGLFITTFGANQYVFYQTKLALFIGILFIVLGIMQMVHGYRKTKFYGKQLKERVEA</sequence>
<feature type="transmembrane region" description="Helical" evidence="1">
    <location>
        <begin position="36"/>
        <end position="55"/>
    </location>
</feature>
<evidence type="ECO:0008006" key="4">
    <source>
        <dbReference type="Google" id="ProtNLM"/>
    </source>
</evidence>
<organism evidence="2 3">
    <name type="scientific">Pontibacillus marinus BH030004 = DSM 16465</name>
    <dbReference type="NCBI Taxonomy" id="1385511"/>
    <lineage>
        <taxon>Bacteria</taxon>
        <taxon>Bacillati</taxon>
        <taxon>Bacillota</taxon>
        <taxon>Bacilli</taxon>
        <taxon>Bacillales</taxon>
        <taxon>Bacillaceae</taxon>
        <taxon>Pontibacillus</taxon>
    </lineage>
</organism>
<gene>
    <name evidence="2" type="ORF">N783_14280</name>
</gene>
<dbReference type="RefSeq" id="WP_027447325.1">
    <property type="nucleotide sequence ID" value="NZ_AULJ01000058.1"/>
</dbReference>
<accession>A0A0A5G0A4</accession>
<evidence type="ECO:0000256" key="1">
    <source>
        <dbReference type="SAM" id="Phobius"/>
    </source>
</evidence>
<reference evidence="2 3" key="1">
    <citation type="submission" date="2013-08" db="EMBL/GenBank/DDBJ databases">
        <authorList>
            <person name="Huang J."/>
            <person name="Wang G."/>
        </authorList>
    </citation>
    <scope>NUCLEOTIDE SEQUENCE [LARGE SCALE GENOMIC DNA]</scope>
    <source>
        <strain evidence="2 3">BH030004</strain>
    </source>
</reference>
<dbReference type="InterPro" id="IPR025618">
    <property type="entry name" value="YtpI"/>
</dbReference>
<keyword evidence="1" id="KW-0812">Transmembrane</keyword>